<gene>
    <name evidence="2 3 4" type="primary">LOC106759624</name>
</gene>
<dbReference type="RefSeq" id="XP_014498380.2">
    <property type="nucleotide sequence ID" value="XM_014642894.2"/>
</dbReference>
<dbReference type="GeneID" id="106759624"/>
<name>A0A1S3TX87_VIGRR</name>
<accession>A0A1S3TX87</accession>
<evidence type="ECO:0000313" key="4">
    <source>
        <dbReference type="RefSeq" id="XP_022635321.1"/>
    </source>
</evidence>
<evidence type="ECO:0000313" key="1">
    <source>
        <dbReference type="Proteomes" id="UP000087766"/>
    </source>
</evidence>
<keyword evidence="1" id="KW-1185">Reference proteome</keyword>
<dbReference type="AlphaFoldDB" id="A0A1S3TX87"/>
<dbReference type="RefSeq" id="XP_022635321.1">
    <property type="nucleotide sequence ID" value="XM_022779600.1"/>
</dbReference>
<evidence type="ECO:0000313" key="2">
    <source>
        <dbReference type="RefSeq" id="XP_014498379.2"/>
    </source>
</evidence>
<organism evidence="1 3">
    <name type="scientific">Vigna radiata var. radiata</name>
    <name type="common">Mung bean</name>
    <name type="synonym">Phaseolus aureus</name>
    <dbReference type="NCBI Taxonomy" id="3916"/>
    <lineage>
        <taxon>Eukaryota</taxon>
        <taxon>Viridiplantae</taxon>
        <taxon>Streptophyta</taxon>
        <taxon>Embryophyta</taxon>
        <taxon>Tracheophyta</taxon>
        <taxon>Spermatophyta</taxon>
        <taxon>Magnoliopsida</taxon>
        <taxon>eudicotyledons</taxon>
        <taxon>Gunneridae</taxon>
        <taxon>Pentapetalae</taxon>
        <taxon>rosids</taxon>
        <taxon>fabids</taxon>
        <taxon>Fabales</taxon>
        <taxon>Fabaceae</taxon>
        <taxon>Papilionoideae</taxon>
        <taxon>50 kb inversion clade</taxon>
        <taxon>NPAAA clade</taxon>
        <taxon>indigoferoid/millettioid clade</taxon>
        <taxon>Phaseoleae</taxon>
        <taxon>Vigna</taxon>
    </lineage>
</organism>
<reference evidence="2 3" key="2">
    <citation type="submission" date="2025-04" db="UniProtKB">
        <authorList>
            <consortium name="RefSeq"/>
        </authorList>
    </citation>
    <scope>IDENTIFICATION</scope>
    <source>
        <tissue evidence="2 3">Leaf</tissue>
    </source>
</reference>
<dbReference type="Proteomes" id="UP000087766">
    <property type="component" value="Chromosome 4"/>
</dbReference>
<sequence>MRKKHSYVNLEVWMRVLVHNMKKLLILEGDIFGAHQSNHSMPLLCIWKQYCQCFSGWNCQISNEEVKHGLSVKLHQKLLNSLF</sequence>
<protein>
    <submittedName>
        <fullName evidence="2 3">Uncharacterized protein LOC106759624 isoform X2</fullName>
    </submittedName>
</protein>
<reference evidence="1" key="1">
    <citation type="journal article" date="2014" name="Nat. Commun.">
        <title>Genome sequence of mungbean and insights into evolution within Vigna species.</title>
        <authorList>
            <person name="Kang Y.J."/>
            <person name="Kim S.K."/>
            <person name="Kim M.Y."/>
            <person name="Lestari P."/>
            <person name="Kim K.H."/>
            <person name="Ha B.K."/>
            <person name="Jun T.H."/>
            <person name="Hwang W.J."/>
            <person name="Lee T."/>
            <person name="Lee J."/>
            <person name="Shim S."/>
            <person name="Yoon M.Y."/>
            <person name="Jang Y.E."/>
            <person name="Han K.S."/>
            <person name="Taeprayoon P."/>
            <person name="Yoon N."/>
            <person name="Somta P."/>
            <person name="Tanya P."/>
            <person name="Kim K.S."/>
            <person name="Gwag J.G."/>
            <person name="Moon J.K."/>
            <person name="Lee Y.H."/>
            <person name="Park B.S."/>
            <person name="Bombarely A."/>
            <person name="Doyle J.J."/>
            <person name="Jackson S.A."/>
            <person name="Schafleitner R."/>
            <person name="Srinives P."/>
            <person name="Varshney R.K."/>
            <person name="Lee S.H."/>
        </authorList>
    </citation>
    <scope>NUCLEOTIDE SEQUENCE [LARGE SCALE GENOMIC DNA]</scope>
    <source>
        <strain evidence="1">cv. VC1973A</strain>
    </source>
</reference>
<proteinExistence type="predicted"/>
<dbReference type="RefSeq" id="XP_014498379.2">
    <property type="nucleotide sequence ID" value="XM_014642893.2"/>
</dbReference>
<evidence type="ECO:0000313" key="3">
    <source>
        <dbReference type="RefSeq" id="XP_014498380.2"/>
    </source>
</evidence>